<name>A0A6J5RQF3_9CAUD</name>
<gene>
    <name evidence="1" type="ORF">UFOVP1264_20</name>
</gene>
<organism evidence="1">
    <name type="scientific">uncultured Caudovirales phage</name>
    <dbReference type="NCBI Taxonomy" id="2100421"/>
    <lineage>
        <taxon>Viruses</taxon>
        <taxon>Duplodnaviria</taxon>
        <taxon>Heunggongvirae</taxon>
        <taxon>Uroviricota</taxon>
        <taxon>Caudoviricetes</taxon>
        <taxon>Peduoviridae</taxon>
        <taxon>Maltschvirus</taxon>
        <taxon>Maltschvirus maltsch</taxon>
    </lineage>
</organism>
<evidence type="ECO:0000313" key="1">
    <source>
        <dbReference type="EMBL" id="CAB4194565.1"/>
    </source>
</evidence>
<protein>
    <submittedName>
        <fullName evidence="1">Uncharacterized protein</fullName>
    </submittedName>
</protein>
<reference evidence="1" key="1">
    <citation type="submission" date="2020-05" db="EMBL/GenBank/DDBJ databases">
        <authorList>
            <person name="Chiriac C."/>
            <person name="Salcher M."/>
            <person name="Ghai R."/>
            <person name="Kavagutti S V."/>
        </authorList>
    </citation>
    <scope>NUCLEOTIDE SEQUENCE</scope>
</reference>
<proteinExistence type="predicted"/>
<dbReference type="EMBL" id="LR797213">
    <property type="protein sequence ID" value="CAB4194565.1"/>
    <property type="molecule type" value="Genomic_DNA"/>
</dbReference>
<sequence length="357" mass="38104">MHTSTALAQEISRGPKKFVMRRANVSKLLDDGNTMNRNVKKLFDIEIDEVSVVDRPANQHGDIVIAKNDTDVVEETALEVFDETGTAVDVDILEHGDVVFDSEGNEFVFVEDEDGEEVADDADVEKGVMNSMGRWGASQIRAGRAATGAMGNAQEKVGQAALFGARNKKKLAMGGAAVGAVGGTGYMAGKVGKQDKMSLGDSILEELSKAVTESDREAIIAKAMDEVEIAKAQAAEALEYAATVEDARITDAFISKAAEYNLPVAPEVFGPILKSIAESLTEEELNLLDELFSSIGDSLYNEIGYVGESSNSSVLDAVNGLASEFVGKSDATYEQAFTAMFEANPQAYDAYIAENGR</sequence>
<accession>A0A6J5RQF3</accession>